<keyword evidence="1" id="KW-0472">Membrane</keyword>
<gene>
    <name evidence="2" type="ORF">S01H1_59993</name>
</gene>
<keyword evidence="1" id="KW-0812">Transmembrane</keyword>
<protein>
    <submittedName>
        <fullName evidence="2">Uncharacterized protein</fullName>
    </submittedName>
</protein>
<organism evidence="2">
    <name type="scientific">marine sediment metagenome</name>
    <dbReference type="NCBI Taxonomy" id="412755"/>
    <lineage>
        <taxon>unclassified sequences</taxon>
        <taxon>metagenomes</taxon>
        <taxon>ecological metagenomes</taxon>
    </lineage>
</organism>
<reference evidence="2" key="1">
    <citation type="journal article" date="2014" name="Front. Microbiol.">
        <title>High frequency of phylogenetically diverse reductive dehalogenase-homologous genes in deep subseafloor sedimentary metagenomes.</title>
        <authorList>
            <person name="Kawai M."/>
            <person name="Futagami T."/>
            <person name="Toyoda A."/>
            <person name="Takaki Y."/>
            <person name="Nishi S."/>
            <person name="Hori S."/>
            <person name="Arai W."/>
            <person name="Tsubouchi T."/>
            <person name="Morono Y."/>
            <person name="Uchiyama I."/>
            <person name="Ito T."/>
            <person name="Fujiyama A."/>
            <person name="Inagaki F."/>
            <person name="Takami H."/>
        </authorList>
    </citation>
    <scope>NUCLEOTIDE SEQUENCE</scope>
    <source>
        <strain evidence="2">Expedition CK06-06</strain>
    </source>
</reference>
<keyword evidence="1" id="KW-1133">Transmembrane helix</keyword>
<feature type="non-terminal residue" evidence="2">
    <location>
        <position position="88"/>
    </location>
</feature>
<proteinExistence type="predicted"/>
<evidence type="ECO:0000256" key="1">
    <source>
        <dbReference type="SAM" id="Phobius"/>
    </source>
</evidence>
<dbReference type="AlphaFoldDB" id="X0VFM6"/>
<dbReference type="EMBL" id="BARS01039277">
    <property type="protein sequence ID" value="GAG17100.1"/>
    <property type="molecule type" value="Genomic_DNA"/>
</dbReference>
<comment type="caution">
    <text evidence="2">The sequence shown here is derived from an EMBL/GenBank/DDBJ whole genome shotgun (WGS) entry which is preliminary data.</text>
</comment>
<name>X0VFM6_9ZZZZ</name>
<sequence>MDYMVKSTKYLLIGNWFFISTNLGGGEKNMAKEDVMMKLGSWAFLIGIVIALLVGLYQAYTIEADGAANAFFTTETGGAVAWVLAILG</sequence>
<evidence type="ECO:0000313" key="2">
    <source>
        <dbReference type="EMBL" id="GAG17100.1"/>
    </source>
</evidence>
<accession>X0VFM6</accession>
<feature type="transmembrane region" description="Helical" evidence="1">
    <location>
        <begin position="39"/>
        <end position="60"/>
    </location>
</feature>